<feature type="transmembrane region" description="Helical" evidence="1">
    <location>
        <begin position="53"/>
        <end position="74"/>
    </location>
</feature>
<dbReference type="RefSeq" id="WP_012811835.1">
    <property type="nucleotide sequence ID" value="NC_013205.1"/>
</dbReference>
<dbReference type="KEGG" id="aac:Aaci_2593"/>
<evidence type="ECO:0000313" key="3">
    <source>
        <dbReference type="Proteomes" id="UP000001917"/>
    </source>
</evidence>
<dbReference type="AlphaFoldDB" id="C8WT83"/>
<reference evidence="3" key="1">
    <citation type="submission" date="2009-09" db="EMBL/GenBank/DDBJ databases">
        <title>The complete chromosome of Alicyclobacillus acidocaldarius subsp. acidocaldarius DSM 446.</title>
        <authorList>
            <consortium name="US DOE Joint Genome Institute (JGI-PGF)"/>
            <person name="Lucas S."/>
            <person name="Copeland A."/>
            <person name="Lapidus A."/>
            <person name="Glavina del Rio T."/>
            <person name="Dalin E."/>
            <person name="Tice H."/>
            <person name="Bruce D."/>
            <person name="Goodwin L."/>
            <person name="Pitluck S."/>
            <person name="Kyrpides N."/>
            <person name="Mavromatis K."/>
            <person name="Ivanova N."/>
            <person name="Ovchinnikova G."/>
            <person name="Chertkov O."/>
            <person name="Sims D."/>
            <person name="Brettin T."/>
            <person name="Detter J.C."/>
            <person name="Han C."/>
            <person name="Larimer F."/>
            <person name="Land M."/>
            <person name="Hauser L."/>
            <person name="Markowitz V."/>
            <person name="Cheng J.-F."/>
            <person name="Hugenholtz P."/>
            <person name="Woyke T."/>
            <person name="Wu D."/>
            <person name="Pukall R."/>
            <person name="Klenk H.-P."/>
            <person name="Eisen J.A."/>
        </authorList>
    </citation>
    <scope>NUCLEOTIDE SEQUENCE [LARGE SCALE GENOMIC DNA]</scope>
    <source>
        <strain evidence="3">ATCC 27009 / DSM 446 / BCRC 14685 / JCM 5260 / KCTC 1825 / NBRC 15652 / NCIMB 11725 / NRRL B-14509 / 104-IA</strain>
    </source>
</reference>
<sequence>MQLMAKPQRWPFLYTWIVILGMVFASYALTALTNPAPASANLTHWYMARSAGMTAYLLLSLTAFLGVTTTSGVWDKLKLRKLVTQLHQFSAMLVLPFVFFHLWGLYEDKTVPFSISSLFVPFADTYRPAAVALGILSLYTWVLLVLTSYFRERLNATAWRRIHLLAFPMFAAVTLHGLAAGSDSHTAWAKLVYAVPSALILAASIARWRKARSKKTARQPSAA</sequence>
<feature type="transmembrane region" description="Helical" evidence="1">
    <location>
        <begin position="187"/>
        <end position="208"/>
    </location>
</feature>
<organism evidence="2 3">
    <name type="scientific">Alicyclobacillus acidocaldarius subsp. acidocaldarius (strain ATCC 27009 / DSM 446 / BCRC 14685 / JCM 5260 / KCTC 1825 / NBRC 15652 / NCIMB 11725 / NRRL B-14509 / 104-IA)</name>
    <name type="common">Bacillus acidocaldarius</name>
    <dbReference type="NCBI Taxonomy" id="521098"/>
    <lineage>
        <taxon>Bacteria</taxon>
        <taxon>Bacillati</taxon>
        <taxon>Bacillota</taxon>
        <taxon>Bacilli</taxon>
        <taxon>Bacillales</taxon>
        <taxon>Alicyclobacillaceae</taxon>
        <taxon>Alicyclobacillus</taxon>
    </lineage>
</organism>
<gene>
    <name evidence="2" type="ordered locus">Aaci_2593</name>
</gene>
<reference evidence="2 3" key="2">
    <citation type="journal article" date="2010" name="Stand. Genomic Sci.">
        <title>Complete genome sequence of Alicyclobacillus acidocaldarius type strain (104-IA).</title>
        <authorList>
            <person name="Mavromatis K."/>
            <person name="Sikorski J."/>
            <person name="Lapidus A."/>
            <person name="Glavina Del Rio T."/>
            <person name="Copeland A."/>
            <person name="Tice H."/>
            <person name="Cheng J.F."/>
            <person name="Lucas S."/>
            <person name="Chen F."/>
            <person name="Nolan M."/>
            <person name="Bruce D."/>
            <person name="Goodwin L."/>
            <person name="Pitluck S."/>
            <person name="Ivanova N."/>
            <person name="Ovchinnikova G."/>
            <person name="Pati A."/>
            <person name="Chen A."/>
            <person name="Palaniappan K."/>
            <person name="Land M."/>
            <person name="Hauser L."/>
            <person name="Chang Y.J."/>
            <person name="Jeffries C.D."/>
            <person name="Chain P."/>
            <person name="Meincke L."/>
            <person name="Sims D."/>
            <person name="Chertkov O."/>
            <person name="Han C."/>
            <person name="Brettin T."/>
            <person name="Detter J.C."/>
            <person name="Wahrenburg C."/>
            <person name="Rohde M."/>
            <person name="Pukall R."/>
            <person name="Goker M."/>
            <person name="Bristow J."/>
            <person name="Eisen J.A."/>
            <person name="Markowitz V."/>
            <person name="Hugenholtz P."/>
            <person name="Klenk H.P."/>
            <person name="Kyrpides N.C."/>
        </authorList>
    </citation>
    <scope>NUCLEOTIDE SEQUENCE [LARGE SCALE GENOMIC DNA]</scope>
    <source>
        <strain evidence="3">ATCC 27009 / DSM 446 / BCRC 14685 / JCM 5260 / KCTC 1825 / NBRC 15652 / NCIMB 11725 / NRRL B-14509 / 104-IA</strain>
    </source>
</reference>
<dbReference type="HOGENOM" id="CLU_083317_2_0_9"/>
<dbReference type="EMBL" id="CP001727">
    <property type="protein sequence ID" value="ACV59597.1"/>
    <property type="molecule type" value="Genomic_DNA"/>
</dbReference>
<protein>
    <submittedName>
        <fullName evidence="2">Uncharacterized protein</fullName>
    </submittedName>
</protein>
<feature type="transmembrane region" description="Helical" evidence="1">
    <location>
        <begin position="12"/>
        <end position="33"/>
    </location>
</feature>
<evidence type="ECO:0000313" key="2">
    <source>
        <dbReference type="EMBL" id="ACV59597.1"/>
    </source>
</evidence>
<name>C8WT83_ALIAD</name>
<proteinExistence type="predicted"/>
<keyword evidence="3" id="KW-1185">Reference proteome</keyword>
<feature type="transmembrane region" description="Helical" evidence="1">
    <location>
        <begin position="126"/>
        <end position="150"/>
    </location>
</feature>
<dbReference type="STRING" id="521098.Aaci_2593"/>
<keyword evidence="1" id="KW-1133">Transmembrane helix</keyword>
<dbReference type="eggNOG" id="COG4097">
    <property type="taxonomic scope" value="Bacteria"/>
</dbReference>
<feature type="transmembrane region" description="Helical" evidence="1">
    <location>
        <begin position="86"/>
        <end position="106"/>
    </location>
</feature>
<keyword evidence="1" id="KW-0812">Transmembrane</keyword>
<keyword evidence="1" id="KW-0472">Membrane</keyword>
<accession>C8WT83</accession>
<dbReference type="Proteomes" id="UP000001917">
    <property type="component" value="Chromosome"/>
</dbReference>
<evidence type="ECO:0000256" key="1">
    <source>
        <dbReference type="SAM" id="Phobius"/>
    </source>
</evidence>
<feature type="transmembrane region" description="Helical" evidence="1">
    <location>
        <begin position="162"/>
        <end position="181"/>
    </location>
</feature>